<evidence type="ECO:0000256" key="1">
    <source>
        <dbReference type="SAM" id="MobiDB-lite"/>
    </source>
</evidence>
<gene>
    <name evidence="2" type="ORF">AXG93_209s1390</name>
</gene>
<protein>
    <submittedName>
        <fullName evidence="2">Uncharacterized protein</fullName>
    </submittedName>
</protein>
<sequence>MLRRRANNKQARPKQKARKLILLADSSADTGRAAIARDSSSSGEDVSAEILGRTDLLASKAQVPSGEAHRPLGHRERRAATARTPTQERCLPSEQVLLDDSPSEQGTSKQGPSAQEQFRMVPLAEMPSTLKPLGASSRSTGEGKNAETRVPLAV</sequence>
<comment type="caution">
    <text evidence="2">The sequence shown here is derived from an EMBL/GenBank/DDBJ whole genome shotgun (WGS) entry which is preliminary data.</text>
</comment>
<proteinExistence type="predicted"/>
<accession>A0A176VHD9</accession>
<feature type="region of interest" description="Disordered" evidence="1">
    <location>
        <begin position="1"/>
        <end position="154"/>
    </location>
</feature>
<keyword evidence="3" id="KW-1185">Reference proteome</keyword>
<feature type="compositionally biased region" description="Polar residues" evidence="1">
    <location>
        <begin position="103"/>
        <end position="116"/>
    </location>
</feature>
<evidence type="ECO:0000313" key="3">
    <source>
        <dbReference type="Proteomes" id="UP000077202"/>
    </source>
</evidence>
<dbReference type="EMBL" id="LVLJ01003630">
    <property type="protein sequence ID" value="OAE20368.1"/>
    <property type="molecule type" value="Genomic_DNA"/>
</dbReference>
<feature type="compositionally biased region" description="Basic residues" evidence="1">
    <location>
        <begin position="1"/>
        <end position="19"/>
    </location>
</feature>
<dbReference type="AlphaFoldDB" id="A0A176VHD9"/>
<dbReference type="Proteomes" id="UP000077202">
    <property type="component" value="Unassembled WGS sequence"/>
</dbReference>
<organism evidence="2 3">
    <name type="scientific">Marchantia polymorpha subsp. ruderalis</name>
    <dbReference type="NCBI Taxonomy" id="1480154"/>
    <lineage>
        <taxon>Eukaryota</taxon>
        <taxon>Viridiplantae</taxon>
        <taxon>Streptophyta</taxon>
        <taxon>Embryophyta</taxon>
        <taxon>Marchantiophyta</taxon>
        <taxon>Marchantiopsida</taxon>
        <taxon>Marchantiidae</taxon>
        <taxon>Marchantiales</taxon>
        <taxon>Marchantiaceae</taxon>
        <taxon>Marchantia</taxon>
    </lineage>
</organism>
<evidence type="ECO:0000313" key="2">
    <source>
        <dbReference type="EMBL" id="OAE20368.1"/>
    </source>
</evidence>
<name>A0A176VHD9_MARPO</name>
<reference evidence="2" key="1">
    <citation type="submission" date="2016-03" db="EMBL/GenBank/DDBJ databases">
        <title>Mechanisms controlling the formation of the plant cell surface in tip-growing cells are functionally conserved among land plants.</title>
        <authorList>
            <person name="Honkanen S."/>
            <person name="Jones V.A."/>
            <person name="Morieri G."/>
            <person name="Champion C."/>
            <person name="Hetherington A.J."/>
            <person name="Kelly S."/>
            <person name="Saint-Marcoux D."/>
            <person name="Proust H."/>
            <person name="Prescott H."/>
            <person name="Dolan L."/>
        </authorList>
    </citation>
    <scope>NUCLEOTIDE SEQUENCE [LARGE SCALE GENOMIC DNA]</scope>
    <source>
        <tissue evidence="2">Whole gametophyte</tissue>
    </source>
</reference>